<dbReference type="OrthoDB" id="412109at2759"/>
<organism evidence="3">
    <name type="scientific">Candida tenuis (strain ATCC 10573 / BCRC 21748 / CBS 615 / JCM 9827 / NBRC 10315 / NRRL Y-1498 / VKM Y-70)</name>
    <name type="common">Yeast</name>
    <name type="synonym">Yamadazyma tenuis</name>
    <dbReference type="NCBI Taxonomy" id="590646"/>
    <lineage>
        <taxon>Eukaryota</taxon>
        <taxon>Fungi</taxon>
        <taxon>Dikarya</taxon>
        <taxon>Ascomycota</taxon>
        <taxon>Saccharomycotina</taxon>
        <taxon>Pichiomycetes</taxon>
        <taxon>Debaryomycetaceae</taxon>
        <taxon>Yamadazyma</taxon>
    </lineage>
</organism>
<feature type="compositionally biased region" description="Polar residues" evidence="1">
    <location>
        <begin position="19"/>
        <end position="31"/>
    </location>
</feature>
<dbReference type="KEGG" id="cten:18249785"/>
<proteinExistence type="predicted"/>
<sequence length="422" mass="46525">MEDSSNDDTNSSFDIDLSNVGSSTPTNSSFLSPIKQFDNLNINNLSDIHEEDLEVGNDTIDNSNSSDDEEDNAAHTPHVTSRPVFVGKRKRANVSDVDMVTPTSFHSRSTHSQPSQKSDSMSVCSHTDTSLSNFKLSFSNSDSTPCPVPAKKKLKFLTDATPISNKKHLLNLSHSVKTTVSEVSYEFHDYQQYQHDSDVETSSPMPFAALESQSTPISQSTPSNSRAPSPESSPSAAYGADVSAGAASPVGSDDSSNRSAGSSPSSPHHPVLPSVNGYRLIPTDHQYEIVADITNDSEVHIADQRIEFDQEDSSNPRATDPYLCAPPEDPKENRLEIRRKYMASFQVPLLNVPSSKAEILEAISAESVLGFYEFIRLKDETLTELVRKERLRWHPDRWVSTHEDRDVIHAVSSCLNAVWEQL</sequence>
<dbReference type="EMBL" id="GL996516">
    <property type="protein sequence ID" value="EGV64453.1"/>
    <property type="molecule type" value="Genomic_DNA"/>
</dbReference>
<reference evidence="2 3" key="1">
    <citation type="journal article" date="2011" name="Proc. Natl. Acad. Sci. U.S.A.">
        <title>Comparative genomics of xylose-fermenting fungi for enhanced biofuel production.</title>
        <authorList>
            <person name="Wohlbach D.J."/>
            <person name="Kuo A."/>
            <person name="Sato T.K."/>
            <person name="Potts K.M."/>
            <person name="Salamov A.A."/>
            <person name="LaButti K.M."/>
            <person name="Sun H."/>
            <person name="Clum A."/>
            <person name="Pangilinan J.L."/>
            <person name="Lindquist E.A."/>
            <person name="Lucas S."/>
            <person name="Lapidus A."/>
            <person name="Jin M."/>
            <person name="Gunawan C."/>
            <person name="Balan V."/>
            <person name="Dale B.E."/>
            <person name="Jeffries T.W."/>
            <person name="Zinkel R."/>
            <person name="Barry K.W."/>
            <person name="Grigoriev I.V."/>
            <person name="Gasch A.P."/>
        </authorList>
    </citation>
    <scope>NUCLEOTIDE SEQUENCE [LARGE SCALE GENOMIC DNA]</scope>
    <source>
        <strain evidence="3">ATCC 10573 / BCRC 21748 / CBS 615 / JCM 9827 / NBRC 10315 / NRRL Y-1498 / VKM Y-70</strain>
    </source>
</reference>
<evidence type="ECO:0000313" key="2">
    <source>
        <dbReference type="EMBL" id="EGV64453.1"/>
    </source>
</evidence>
<feature type="region of interest" description="Disordered" evidence="1">
    <location>
        <begin position="53"/>
        <end position="124"/>
    </location>
</feature>
<dbReference type="GeneID" id="18249785"/>
<dbReference type="AlphaFoldDB" id="G3B2X9"/>
<evidence type="ECO:0000313" key="3">
    <source>
        <dbReference type="Proteomes" id="UP000000707"/>
    </source>
</evidence>
<feature type="region of interest" description="Disordered" evidence="1">
    <location>
        <begin position="1"/>
        <end position="32"/>
    </location>
</feature>
<keyword evidence="3" id="KW-1185">Reference proteome</keyword>
<gene>
    <name evidence="2" type="ORF">CANTEDRAFT_134293</name>
</gene>
<feature type="compositionally biased region" description="Low complexity" evidence="1">
    <location>
        <begin position="212"/>
        <end position="276"/>
    </location>
</feature>
<dbReference type="HOGENOM" id="CLU_650525_0_0_1"/>
<evidence type="ECO:0000256" key="1">
    <source>
        <dbReference type="SAM" id="MobiDB-lite"/>
    </source>
</evidence>
<dbReference type="eggNOG" id="ENOG502RPV4">
    <property type="taxonomic scope" value="Eukaryota"/>
</dbReference>
<dbReference type="Proteomes" id="UP000000707">
    <property type="component" value="Unassembled WGS sequence"/>
</dbReference>
<accession>G3B2X9</accession>
<dbReference type="RefSeq" id="XP_006686021.1">
    <property type="nucleotide sequence ID" value="XM_006685958.1"/>
</dbReference>
<feature type="compositionally biased region" description="Polar residues" evidence="1">
    <location>
        <begin position="101"/>
        <end position="124"/>
    </location>
</feature>
<protein>
    <submittedName>
        <fullName evidence="2">Uncharacterized protein</fullName>
    </submittedName>
</protein>
<feature type="region of interest" description="Disordered" evidence="1">
    <location>
        <begin position="212"/>
        <end position="277"/>
    </location>
</feature>
<name>G3B2X9_CANTC</name>
<feature type="compositionally biased region" description="Low complexity" evidence="1">
    <location>
        <begin position="7"/>
        <end position="16"/>
    </location>
</feature>